<dbReference type="AlphaFoldDB" id="A0AAX1IIJ6"/>
<dbReference type="InterPro" id="IPR013217">
    <property type="entry name" value="Methyltransf_12"/>
</dbReference>
<dbReference type="Proteomes" id="UP000515598">
    <property type="component" value="Chromosome"/>
</dbReference>
<name>A0AAX1IIJ6_STEMA</name>
<dbReference type="EMBL" id="CP060025">
    <property type="protein sequence ID" value="QNG79114.1"/>
    <property type="molecule type" value="Genomic_DNA"/>
</dbReference>
<keyword evidence="2" id="KW-0830">Ubiquinone</keyword>
<gene>
    <name evidence="2" type="primary">ubiG</name>
    <name evidence="2" type="ORF">GPNADHDJ_03345</name>
</gene>
<evidence type="ECO:0000259" key="1">
    <source>
        <dbReference type="Pfam" id="PF08242"/>
    </source>
</evidence>
<organism evidence="2 3">
    <name type="scientific">Stenotrophomonas maltophilia</name>
    <name type="common">Pseudomonas maltophilia</name>
    <name type="synonym">Xanthomonas maltophilia</name>
    <dbReference type="NCBI Taxonomy" id="40324"/>
    <lineage>
        <taxon>Bacteria</taxon>
        <taxon>Pseudomonadati</taxon>
        <taxon>Pseudomonadota</taxon>
        <taxon>Gammaproteobacteria</taxon>
        <taxon>Lysobacterales</taxon>
        <taxon>Lysobacteraceae</taxon>
        <taxon>Stenotrophomonas</taxon>
        <taxon>Stenotrophomonas maltophilia group</taxon>
    </lineage>
</organism>
<protein>
    <submittedName>
        <fullName evidence="2">Ubiquinone biosynthesis O-methyltransferase</fullName>
        <ecNumber evidence="2">2.1.1.222</ecNumber>
    </submittedName>
</protein>
<dbReference type="GO" id="GO:0102208">
    <property type="term" value="F:2-polyprenyl-6-hydroxyphenol methylase activity"/>
    <property type="evidence" value="ECO:0007669"/>
    <property type="project" value="UniProtKB-EC"/>
</dbReference>
<sequence>MKSSTDMTDTPVNPQHALHAAGYQLDPESRVWYSPGFGSIDYSDGDGAENLLLETLRGARDVSVFSSELAAACRDWPSRYHLSTERANLLRPFASFLVPGAHVLEIGAGCGAVTRYLGETGAEVLALEGSQRRATIARERTRDLRNVQVLAERFQDLKLAERFDVVTLIGVLEYASLFSDSDNPAVDMLQRVRGLLKPGGRLILAIENKLGLKYLAGAPEDHLGVPMVGVENRYPEKGPRTYGRMELDDLLVQAGFAAREFLVPLPDYKVPATILSGRALATPRQHFDIAPLLSQAVRRDPQLTPTTFNLQRVWPQVSSNGLSLDLANSFLVEASAESIEAQTPAVLAWHFSTQRVARFARQTCFVDGPNGVRVESMALTNETMSDAGNVKLVVCDSSDYLQGNLVVDEWRALLTSPGWRMEQMVALVADYVQALRNLLEQQGTSTSPQWPTAGDLLPDDFVDATPSNLMRSVTGEITYFDREWSVRAPTLGWLLTRALLFTYGGTPVAPMDADAPACSVREWLAHLISQVLNDPAGAAVVDAAILDEIHFQLEATGKDQREALEGMLEAPVPRLMAAAALTEPSNDVLAKLDGLQHSFNLSSQHMINMYASLAALHDVVGSMQAGLSPAMQGISAQVQHISAGQQALHARLVATDDRAEESMRHWSAEHRALADDLIGSLQDERRQEVMRSLEQTVQNLVQSQNELRDAVQLLMADRKRSWWGGRR</sequence>
<dbReference type="PANTHER" id="PTHR43861">
    <property type="entry name" value="TRANS-ACONITATE 2-METHYLTRANSFERASE-RELATED"/>
    <property type="match status" value="1"/>
</dbReference>
<feature type="domain" description="Methyltransferase type 12" evidence="1">
    <location>
        <begin position="104"/>
        <end position="202"/>
    </location>
</feature>
<dbReference type="SUPFAM" id="SSF53335">
    <property type="entry name" value="S-adenosyl-L-methionine-dependent methyltransferases"/>
    <property type="match status" value="1"/>
</dbReference>
<dbReference type="EC" id="2.1.1.222" evidence="2"/>
<evidence type="ECO:0000313" key="2">
    <source>
        <dbReference type="EMBL" id="QNG79114.1"/>
    </source>
</evidence>
<accession>A0AAX1IIJ6</accession>
<keyword evidence="2" id="KW-0489">Methyltransferase</keyword>
<dbReference type="InterPro" id="IPR029063">
    <property type="entry name" value="SAM-dependent_MTases_sf"/>
</dbReference>
<dbReference type="GO" id="GO:0032259">
    <property type="term" value="P:methylation"/>
    <property type="evidence" value="ECO:0007669"/>
    <property type="project" value="UniProtKB-KW"/>
</dbReference>
<dbReference type="CDD" id="cd02440">
    <property type="entry name" value="AdoMet_MTases"/>
    <property type="match status" value="1"/>
</dbReference>
<dbReference type="Pfam" id="PF08242">
    <property type="entry name" value="Methyltransf_12"/>
    <property type="match status" value="1"/>
</dbReference>
<dbReference type="Gene3D" id="3.40.50.150">
    <property type="entry name" value="Vaccinia Virus protein VP39"/>
    <property type="match status" value="1"/>
</dbReference>
<evidence type="ECO:0000313" key="3">
    <source>
        <dbReference type="Proteomes" id="UP000515598"/>
    </source>
</evidence>
<proteinExistence type="predicted"/>
<keyword evidence="2" id="KW-0808">Transferase</keyword>
<reference evidence="2 3" key="1">
    <citation type="submission" date="2020-08" db="EMBL/GenBank/DDBJ databases">
        <title>Phenotypic and transcriptomic analysis of seven clinical Stenotrophomonas maltophilia isolates identify a small set of shared and commonly regulated genes involved in biofilm lifestyle.</title>
        <authorList>
            <person name="Alio I."/>
            <person name="Gudzuhn M."/>
            <person name="Streit W."/>
        </authorList>
    </citation>
    <scope>NUCLEOTIDE SEQUENCE [LARGE SCALE GENOMIC DNA]</scope>
    <source>
        <strain evidence="2 3">UHH_SKK55</strain>
    </source>
</reference>